<evidence type="ECO:0000256" key="1">
    <source>
        <dbReference type="ARBA" id="ARBA00023157"/>
    </source>
</evidence>
<organism evidence="4 5">
    <name type="scientific">Astyanax mexicanus</name>
    <name type="common">Blind cave fish</name>
    <name type="synonym">Astyanax fasciatus mexicanus</name>
    <dbReference type="NCBI Taxonomy" id="7994"/>
    <lineage>
        <taxon>Eukaryota</taxon>
        <taxon>Metazoa</taxon>
        <taxon>Chordata</taxon>
        <taxon>Craniata</taxon>
        <taxon>Vertebrata</taxon>
        <taxon>Euteleostomi</taxon>
        <taxon>Actinopterygii</taxon>
        <taxon>Neopterygii</taxon>
        <taxon>Teleostei</taxon>
        <taxon>Ostariophysi</taxon>
        <taxon>Characiformes</taxon>
        <taxon>Characoidei</taxon>
        <taxon>Acestrorhamphidae</taxon>
        <taxon>Acestrorhamphinae</taxon>
        <taxon>Astyanax</taxon>
    </lineage>
</organism>
<dbReference type="PROSITE" id="PS00615">
    <property type="entry name" value="C_TYPE_LECTIN_1"/>
    <property type="match status" value="1"/>
</dbReference>
<feature type="signal peptide" evidence="2">
    <location>
        <begin position="1"/>
        <end position="19"/>
    </location>
</feature>
<accession>A0A8T2KKE9</accession>
<dbReference type="InterPro" id="IPR001304">
    <property type="entry name" value="C-type_lectin-like"/>
</dbReference>
<keyword evidence="4" id="KW-0675">Receptor</keyword>
<feature type="domain" description="C-type lectin" evidence="3">
    <location>
        <begin position="24"/>
        <end position="131"/>
    </location>
</feature>
<sequence length="327" mass="37592">MQQTTLHLLLCLALQSASPQSLQYHYIPERKSWTEAQSYCRSRFTDLASILSSEDVQRSTEALRNVTERAWIGLNKTWGWSSTTGPKYLTYKNWNPEEPDYSRPEKMCGAMQGNGRWISTDCSLPQPSICYRSNSLLGLIPLPNSYYITEVRLSWSEARSRCRSFYTDLAILSGIWENSNAQRLLTPDVPAWIGLSRNTWSWTNLNPSRFRNWLREETSDPGHDCALINPSALYRWEEENCSTTLPFLCYSDDDQTTAEVTGRKQILSLELQSDQDINDPAVKEGILQKIQQELQDQGMEGNVTLTWRLKPDGNVFQKKKSRAQDEL</sequence>
<dbReference type="InterPro" id="IPR016187">
    <property type="entry name" value="CTDL_fold"/>
</dbReference>
<evidence type="ECO:0000256" key="2">
    <source>
        <dbReference type="SAM" id="SignalP"/>
    </source>
</evidence>
<evidence type="ECO:0000313" key="5">
    <source>
        <dbReference type="Proteomes" id="UP000752171"/>
    </source>
</evidence>
<dbReference type="OrthoDB" id="7357196at2759"/>
<name>A0A8T2KKE9_ASTMX</name>
<protein>
    <submittedName>
        <fullName evidence="4">C-type mannose receptor 2-like</fullName>
    </submittedName>
</protein>
<dbReference type="PANTHER" id="PTHR45784:SF3">
    <property type="entry name" value="C-TYPE LECTIN DOMAIN FAMILY 4 MEMBER K-LIKE-RELATED"/>
    <property type="match status" value="1"/>
</dbReference>
<feature type="chain" id="PRO_5035826801" evidence="2">
    <location>
        <begin position="20"/>
        <end position="327"/>
    </location>
</feature>
<dbReference type="PROSITE" id="PS50041">
    <property type="entry name" value="C_TYPE_LECTIN_2"/>
    <property type="match status" value="2"/>
</dbReference>
<dbReference type="Pfam" id="PF00059">
    <property type="entry name" value="Lectin_C"/>
    <property type="match status" value="2"/>
</dbReference>
<dbReference type="PANTHER" id="PTHR45784">
    <property type="entry name" value="C-TYPE LECTIN DOMAIN FAMILY 20 MEMBER A-RELATED"/>
    <property type="match status" value="1"/>
</dbReference>
<dbReference type="CDD" id="cd00037">
    <property type="entry name" value="CLECT"/>
    <property type="match status" value="1"/>
</dbReference>
<feature type="domain" description="C-type lectin" evidence="3">
    <location>
        <begin position="146"/>
        <end position="250"/>
    </location>
</feature>
<evidence type="ECO:0000313" key="4">
    <source>
        <dbReference type="EMBL" id="KAG9259843.1"/>
    </source>
</evidence>
<proteinExistence type="predicted"/>
<gene>
    <name evidence="4" type="primary">CLEC20A</name>
    <name evidence="4" type="ORF">AMEX_G27463</name>
</gene>
<dbReference type="AlphaFoldDB" id="A0A8T2KKE9"/>
<dbReference type="SMART" id="SM00034">
    <property type="entry name" value="CLECT"/>
    <property type="match status" value="2"/>
</dbReference>
<keyword evidence="1" id="KW-1015">Disulfide bond</keyword>
<dbReference type="InterPro" id="IPR018378">
    <property type="entry name" value="C-type_lectin_CS"/>
</dbReference>
<evidence type="ECO:0000259" key="3">
    <source>
        <dbReference type="PROSITE" id="PS50041"/>
    </source>
</evidence>
<comment type="caution">
    <text evidence="4">The sequence shown here is derived from an EMBL/GenBank/DDBJ whole genome shotgun (WGS) entry which is preliminary data.</text>
</comment>
<dbReference type="SUPFAM" id="SSF56436">
    <property type="entry name" value="C-type lectin-like"/>
    <property type="match status" value="2"/>
</dbReference>
<reference evidence="4 5" key="1">
    <citation type="submission" date="2021-07" db="EMBL/GenBank/DDBJ databases">
        <authorList>
            <person name="Imarazene B."/>
            <person name="Zahm M."/>
            <person name="Klopp C."/>
            <person name="Cabau C."/>
            <person name="Beille S."/>
            <person name="Jouanno E."/>
            <person name="Castinel A."/>
            <person name="Lluch J."/>
            <person name="Gil L."/>
            <person name="Kuchtly C."/>
            <person name="Lopez Roques C."/>
            <person name="Donnadieu C."/>
            <person name="Parrinello H."/>
            <person name="Journot L."/>
            <person name="Du K."/>
            <person name="Schartl M."/>
            <person name="Retaux S."/>
            <person name="Guiguen Y."/>
        </authorList>
    </citation>
    <scope>NUCLEOTIDE SEQUENCE [LARGE SCALE GENOMIC DNA]</scope>
    <source>
        <strain evidence="4">Pach_M1</strain>
        <tissue evidence="4">Testis</tissue>
    </source>
</reference>
<dbReference type="Proteomes" id="UP000752171">
    <property type="component" value="Unassembled WGS sequence"/>
</dbReference>
<dbReference type="InterPro" id="IPR016186">
    <property type="entry name" value="C-type_lectin-like/link_sf"/>
</dbReference>
<dbReference type="EMBL" id="JAICCE010000025">
    <property type="protein sequence ID" value="KAG9259843.1"/>
    <property type="molecule type" value="Genomic_DNA"/>
</dbReference>
<dbReference type="Gene3D" id="3.10.100.10">
    <property type="entry name" value="Mannose-Binding Protein A, subunit A"/>
    <property type="match status" value="2"/>
</dbReference>
<keyword evidence="2" id="KW-0732">Signal</keyword>